<dbReference type="PROSITE" id="PS51257">
    <property type="entry name" value="PROKAR_LIPOPROTEIN"/>
    <property type="match status" value="1"/>
</dbReference>
<comment type="caution">
    <text evidence="3">The sequence shown here is derived from an EMBL/GenBank/DDBJ whole genome shotgun (WGS) entry which is preliminary data.</text>
</comment>
<dbReference type="GO" id="GO:0008237">
    <property type="term" value="F:metallopeptidase activity"/>
    <property type="evidence" value="ECO:0007669"/>
    <property type="project" value="InterPro"/>
</dbReference>
<evidence type="ECO:0000256" key="2">
    <source>
        <dbReference type="SAM" id="SignalP"/>
    </source>
</evidence>
<evidence type="ECO:0000313" key="3">
    <source>
        <dbReference type="EMBL" id="TDQ31244.1"/>
    </source>
</evidence>
<name>A0A4R6TK18_9FLAO</name>
<dbReference type="EMBL" id="SNYI01000002">
    <property type="protein sequence ID" value="TDQ31244.1"/>
    <property type="molecule type" value="Genomic_DNA"/>
</dbReference>
<protein>
    <recommendedName>
        <fullName evidence="5">Membrane metalloprotease</fullName>
    </recommendedName>
</protein>
<feature type="compositionally biased region" description="Polar residues" evidence="1">
    <location>
        <begin position="52"/>
        <end position="61"/>
    </location>
</feature>
<dbReference type="Proteomes" id="UP000295468">
    <property type="component" value="Unassembled WGS sequence"/>
</dbReference>
<dbReference type="Gene3D" id="3.40.390.10">
    <property type="entry name" value="Collagenase (Catalytic Domain)"/>
    <property type="match status" value="1"/>
</dbReference>
<evidence type="ECO:0008006" key="5">
    <source>
        <dbReference type="Google" id="ProtNLM"/>
    </source>
</evidence>
<organism evidence="3 4">
    <name type="scientific">Zeaxanthinibacter enoshimensis</name>
    <dbReference type="NCBI Taxonomy" id="392009"/>
    <lineage>
        <taxon>Bacteria</taxon>
        <taxon>Pseudomonadati</taxon>
        <taxon>Bacteroidota</taxon>
        <taxon>Flavobacteriia</taxon>
        <taxon>Flavobacteriales</taxon>
        <taxon>Flavobacteriaceae</taxon>
        <taxon>Zeaxanthinibacter</taxon>
    </lineage>
</organism>
<evidence type="ECO:0000256" key="1">
    <source>
        <dbReference type="SAM" id="MobiDB-lite"/>
    </source>
</evidence>
<dbReference type="OrthoDB" id="1121673at2"/>
<gene>
    <name evidence="3" type="ORF">CLV82_1950</name>
</gene>
<dbReference type="SUPFAM" id="SSF55486">
    <property type="entry name" value="Metalloproteases ('zincins'), catalytic domain"/>
    <property type="match status" value="1"/>
</dbReference>
<proteinExistence type="predicted"/>
<sequence>MKLIQLFRAPLNAITFVLLLVIVSSCSTDAMQTGNEETDSQDQQEVNKDANRQSTGSSSEALLSDKSFTSIKLEIQYMPGMEPGQQTIDNFRTFLEERLNKPAGIELVLEEIPSANKDQYSIDDIVSLENTYRTAYNDDRMIAVWGIFLDAEYTGNTENGTVLGVAFRNTSFALFESSVQEFSDRAFGPSRTVLESTVLNHEFGHLMGLVNAGAPLQSDHQDTEHGRHCTDENCLMYWTAETGEGILDMLTGGNIPSLDNQCIADLRANGGK</sequence>
<feature type="signal peptide" evidence="2">
    <location>
        <begin position="1"/>
        <end position="30"/>
    </location>
</feature>
<feature type="chain" id="PRO_5020605056" description="Membrane metalloprotease" evidence="2">
    <location>
        <begin position="31"/>
        <end position="272"/>
    </location>
</feature>
<feature type="region of interest" description="Disordered" evidence="1">
    <location>
        <begin position="31"/>
        <end position="61"/>
    </location>
</feature>
<reference evidence="3 4" key="1">
    <citation type="submission" date="2019-03" db="EMBL/GenBank/DDBJ databases">
        <title>Genomic Encyclopedia of Archaeal and Bacterial Type Strains, Phase II (KMG-II): from individual species to whole genera.</title>
        <authorList>
            <person name="Goeker M."/>
        </authorList>
    </citation>
    <scope>NUCLEOTIDE SEQUENCE [LARGE SCALE GENOMIC DNA]</scope>
    <source>
        <strain evidence="3 4">DSM 18435</strain>
    </source>
</reference>
<dbReference type="RefSeq" id="WP_133644081.1">
    <property type="nucleotide sequence ID" value="NZ_SNYI01000002.1"/>
</dbReference>
<evidence type="ECO:0000313" key="4">
    <source>
        <dbReference type="Proteomes" id="UP000295468"/>
    </source>
</evidence>
<dbReference type="AlphaFoldDB" id="A0A4R6TK18"/>
<dbReference type="InterPro" id="IPR024079">
    <property type="entry name" value="MetalloPept_cat_dom_sf"/>
</dbReference>
<accession>A0A4R6TK18</accession>
<keyword evidence="2" id="KW-0732">Signal</keyword>
<keyword evidence="4" id="KW-1185">Reference proteome</keyword>